<sequence length="609" mass="68369">MKLNSNAAKFYQWFGISTARMIIASELGNTAIQMILLNGSLENTQISYDELVQRTHILLFAMQETNGILMNGNNETDKMIGYNDELDSFQIHETCIYEQNPDSVHDMYACASLNNQINMFIQIIKDVMNQPKKYKGELINEFSMNLLHMLESHIYPNIYQVSEKLKEIIINDYNTKSNACLAYLIVGLVVIVMFLFASLSYRSLLNENYTELLVLIQHLSPQAIIDSKELMDFLRRENGSKSNERMSISKSIVYGASESIIITNHNGTVEIINPSLTDNLGFKPDQVLGQHIQNFLATSSQQKVLSQIELMMNGQGSSIWQDHIELINDSGKVVPFMVSMIGMKDSDTSSTIDSIVFILSNETEEIKQREQAEIAKQKSEKLLYQILPKDIVIRLNRGEKDISFTIPQATVFFIDIVKFSNYTASLSPSEIMANLSTVFATFDRIVSGYELITKIKLIGDVYMAASGLFITETDEKTNHAEQAVRCCLDIANEMDSINAKLESHLEVRIGVNSGGPLIGGVLGTDKPTFDIIGDTINVAARLQSIDIPGKVQISKETKELIQDLDLVFEERGEVFLKGKGNRTTYFVRYPSANNGNESFAINMFSGQLN</sequence>
<dbReference type="VEuPathDB" id="TrichDB:TVAGG3_0790710"/>
<dbReference type="KEGG" id="tva:4745745"/>
<dbReference type="AlphaFoldDB" id="A2G426"/>
<dbReference type="InterPro" id="IPR029787">
    <property type="entry name" value="Nucleotide_cyclase"/>
</dbReference>
<dbReference type="Proteomes" id="UP000001542">
    <property type="component" value="Unassembled WGS sequence"/>
</dbReference>
<keyword evidence="2 7" id="KW-0812">Transmembrane</keyword>
<keyword evidence="11" id="KW-1185">Reference proteome</keyword>
<dbReference type="SMART" id="SM00091">
    <property type="entry name" value="PAS"/>
    <property type="match status" value="1"/>
</dbReference>
<reference evidence="10" key="1">
    <citation type="submission" date="2006-10" db="EMBL/GenBank/DDBJ databases">
        <authorList>
            <person name="Amadeo P."/>
            <person name="Zhao Q."/>
            <person name="Wortman J."/>
            <person name="Fraser-Liggett C."/>
            <person name="Carlton J."/>
        </authorList>
    </citation>
    <scope>NUCLEOTIDE SEQUENCE</scope>
    <source>
        <strain evidence="10">G3</strain>
    </source>
</reference>
<keyword evidence="6" id="KW-0456">Lyase</keyword>
<dbReference type="EMBL" id="DS114356">
    <property type="protein sequence ID" value="EAX88091.1"/>
    <property type="molecule type" value="Genomic_DNA"/>
</dbReference>
<dbReference type="RefSeq" id="XP_001301021.1">
    <property type="nucleotide sequence ID" value="XM_001301020.1"/>
</dbReference>
<dbReference type="SMR" id="A2G426"/>
<dbReference type="VEuPathDB" id="TrichDB:TVAG_318160"/>
<dbReference type="PANTHER" id="PTHR11920:SF335">
    <property type="entry name" value="GUANYLATE CYCLASE"/>
    <property type="match status" value="1"/>
</dbReference>
<dbReference type="PANTHER" id="PTHR11920">
    <property type="entry name" value="GUANYLYL CYCLASE"/>
    <property type="match status" value="1"/>
</dbReference>
<dbReference type="Gene3D" id="3.30.450.20">
    <property type="entry name" value="PAS domain"/>
    <property type="match status" value="1"/>
</dbReference>
<evidence type="ECO:0000256" key="5">
    <source>
        <dbReference type="ARBA" id="ARBA00023136"/>
    </source>
</evidence>
<dbReference type="GO" id="GO:0005886">
    <property type="term" value="C:plasma membrane"/>
    <property type="evidence" value="ECO:0000318"/>
    <property type="project" value="GO_Central"/>
</dbReference>
<evidence type="ECO:0000259" key="9">
    <source>
        <dbReference type="PROSITE" id="PS50125"/>
    </source>
</evidence>
<evidence type="ECO:0000313" key="11">
    <source>
        <dbReference type="Proteomes" id="UP000001542"/>
    </source>
</evidence>
<dbReference type="OrthoDB" id="60033at2759"/>
<dbReference type="GO" id="GO:0035556">
    <property type="term" value="P:intracellular signal transduction"/>
    <property type="evidence" value="ECO:0007669"/>
    <property type="project" value="InterPro"/>
</dbReference>
<dbReference type="Pfam" id="PF13426">
    <property type="entry name" value="PAS_9"/>
    <property type="match status" value="1"/>
</dbReference>
<feature type="domain" description="PAS" evidence="8">
    <location>
        <begin position="245"/>
        <end position="315"/>
    </location>
</feature>
<evidence type="ECO:0000313" key="10">
    <source>
        <dbReference type="EMBL" id="EAX88091.1"/>
    </source>
</evidence>
<dbReference type="CDD" id="cd07302">
    <property type="entry name" value="CHD"/>
    <property type="match status" value="1"/>
</dbReference>
<gene>
    <name evidence="10" type="ORF">TVAG_318160</name>
</gene>
<keyword evidence="5 7" id="KW-0472">Membrane</keyword>
<evidence type="ECO:0000256" key="3">
    <source>
        <dbReference type="ARBA" id="ARBA00022741"/>
    </source>
</evidence>
<accession>A2G426</accession>
<evidence type="ECO:0000256" key="4">
    <source>
        <dbReference type="ARBA" id="ARBA00022989"/>
    </source>
</evidence>
<proteinExistence type="predicted"/>
<name>A2G426_TRIV3</name>
<dbReference type="InParanoid" id="A2G426"/>
<feature type="transmembrane region" description="Helical" evidence="7">
    <location>
        <begin position="180"/>
        <end position="201"/>
    </location>
</feature>
<dbReference type="SUPFAM" id="SSF55073">
    <property type="entry name" value="Nucleotide cyclase"/>
    <property type="match status" value="1"/>
</dbReference>
<dbReference type="PROSITE" id="PS50125">
    <property type="entry name" value="GUANYLATE_CYCLASE_2"/>
    <property type="match status" value="1"/>
</dbReference>
<dbReference type="GO" id="GO:0006182">
    <property type="term" value="P:cGMP biosynthetic process"/>
    <property type="evidence" value="ECO:0000318"/>
    <property type="project" value="GO_Central"/>
</dbReference>
<dbReference type="GO" id="GO:0000166">
    <property type="term" value="F:nucleotide binding"/>
    <property type="evidence" value="ECO:0007669"/>
    <property type="project" value="UniProtKB-KW"/>
</dbReference>
<keyword evidence="4 7" id="KW-1133">Transmembrane helix</keyword>
<evidence type="ECO:0000256" key="2">
    <source>
        <dbReference type="ARBA" id="ARBA00022692"/>
    </source>
</evidence>
<dbReference type="PROSITE" id="PS50112">
    <property type="entry name" value="PAS"/>
    <property type="match status" value="1"/>
</dbReference>
<organism evidence="10 11">
    <name type="scientific">Trichomonas vaginalis (strain ATCC PRA-98 / G3)</name>
    <dbReference type="NCBI Taxonomy" id="412133"/>
    <lineage>
        <taxon>Eukaryota</taxon>
        <taxon>Metamonada</taxon>
        <taxon>Parabasalia</taxon>
        <taxon>Trichomonadida</taxon>
        <taxon>Trichomonadidae</taxon>
        <taxon>Trichomonas</taxon>
    </lineage>
</organism>
<dbReference type="InterPro" id="IPR000014">
    <property type="entry name" value="PAS"/>
</dbReference>
<dbReference type="NCBIfam" id="TIGR00229">
    <property type="entry name" value="sensory_box"/>
    <property type="match status" value="1"/>
</dbReference>
<evidence type="ECO:0000259" key="8">
    <source>
        <dbReference type="PROSITE" id="PS50112"/>
    </source>
</evidence>
<protein>
    <submittedName>
        <fullName evidence="10">Adenylate and Guanylate cyclase catalytic domain containing protein</fullName>
    </submittedName>
</protein>
<dbReference type="GO" id="GO:0001653">
    <property type="term" value="F:peptide receptor activity"/>
    <property type="evidence" value="ECO:0000318"/>
    <property type="project" value="GO_Central"/>
</dbReference>
<evidence type="ECO:0000256" key="1">
    <source>
        <dbReference type="ARBA" id="ARBA00004370"/>
    </source>
</evidence>
<feature type="domain" description="Guanylate cyclase" evidence="9">
    <location>
        <begin position="410"/>
        <end position="543"/>
    </location>
</feature>
<dbReference type="eggNOG" id="KOG1023">
    <property type="taxonomic scope" value="Eukaryota"/>
</dbReference>
<dbReference type="STRING" id="5722.A2G426"/>
<dbReference type="Pfam" id="PF00211">
    <property type="entry name" value="Guanylate_cyc"/>
    <property type="match status" value="1"/>
</dbReference>
<dbReference type="InterPro" id="IPR035965">
    <property type="entry name" value="PAS-like_dom_sf"/>
</dbReference>
<dbReference type="InterPro" id="IPR001054">
    <property type="entry name" value="A/G_cyclase"/>
</dbReference>
<dbReference type="SUPFAM" id="SSF55785">
    <property type="entry name" value="PYP-like sensor domain (PAS domain)"/>
    <property type="match status" value="1"/>
</dbReference>
<dbReference type="GO" id="GO:0007168">
    <property type="term" value="P:receptor guanylyl cyclase signaling pathway"/>
    <property type="evidence" value="ECO:0000318"/>
    <property type="project" value="GO_Central"/>
</dbReference>
<reference evidence="10" key="2">
    <citation type="journal article" date="2007" name="Science">
        <title>Draft genome sequence of the sexually transmitted pathogen Trichomonas vaginalis.</title>
        <authorList>
            <person name="Carlton J.M."/>
            <person name="Hirt R.P."/>
            <person name="Silva J.C."/>
            <person name="Delcher A.L."/>
            <person name="Schatz M."/>
            <person name="Zhao Q."/>
            <person name="Wortman J.R."/>
            <person name="Bidwell S.L."/>
            <person name="Alsmark U.C.M."/>
            <person name="Besteiro S."/>
            <person name="Sicheritz-Ponten T."/>
            <person name="Noel C.J."/>
            <person name="Dacks J.B."/>
            <person name="Foster P.G."/>
            <person name="Simillion C."/>
            <person name="Van de Peer Y."/>
            <person name="Miranda-Saavedra D."/>
            <person name="Barton G.J."/>
            <person name="Westrop G.D."/>
            <person name="Mueller S."/>
            <person name="Dessi D."/>
            <person name="Fiori P.L."/>
            <person name="Ren Q."/>
            <person name="Paulsen I."/>
            <person name="Zhang H."/>
            <person name="Bastida-Corcuera F.D."/>
            <person name="Simoes-Barbosa A."/>
            <person name="Brown M.T."/>
            <person name="Hayes R.D."/>
            <person name="Mukherjee M."/>
            <person name="Okumura C.Y."/>
            <person name="Schneider R."/>
            <person name="Smith A.J."/>
            <person name="Vanacova S."/>
            <person name="Villalvazo M."/>
            <person name="Haas B.J."/>
            <person name="Pertea M."/>
            <person name="Feldblyum T.V."/>
            <person name="Utterback T.R."/>
            <person name="Shu C.L."/>
            <person name="Osoegawa K."/>
            <person name="de Jong P.J."/>
            <person name="Hrdy I."/>
            <person name="Horvathova L."/>
            <person name="Zubacova Z."/>
            <person name="Dolezal P."/>
            <person name="Malik S.B."/>
            <person name="Logsdon J.M. Jr."/>
            <person name="Henze K."/>
            <person name="Gupta A."/>
            <person name="Wang C.C."/>
            <person name="Dunne R.L."/>
            <person name="Upcroft J.A."/>
            <person name="Upcroft P."/>
            <person name="White O."/>
            <person name="Salzberg S.L."/>
            <person name="Tang P."/>
            <person name="Chiu C.-H."/>
            <person name="Lee Y.-S."/>
            <person name="Embley T.M."/>
            <person name="Coombs G.H."/>
            <person name="Mottram J.C."/>
            <person name="Tachezy J."/>
            <person name="Fraser-Liggett C.M."/>
            <person name="Johnson P.J."/>
        </authorList>
    </citation>
    <scope>NUCLEOTIDE SEQUENCE [LARGE SCALE GENOMIC DNA]</scope>
    <source>
        <strain evidence="10">G3</strain>
    </source>
</reference>
<comment type="subcellular location">
    <subcellularLocation>
        <location evidence="1">Membrane</location>
    </subcellularLocation>
</comment>
<dbReference type="SMART" id="SM00044">
    <property type="entry name" value="CYCc"/>
    <property type="match status" value="1"/>
</dbReference>
<evidence type="ECO:0000256" key="6">
    <source>
        <dbReference type="ARBA" id="ARBA00023239"/>
    </source>
</evidence>
<dbReference type="CDD" id="cd00130">
    <property type="entry name" value="PAS"/>
    <property type="match status" value="1"/>
</dbReference>
<dbReference type="Gene3D" id="3.30.70.1230">
    <property type="entry name" value="Nucleotide cyclase"/>
    <property type="match status" value="1"/>
</dbReference>
<evidence type="ECO:0000256" key="7">
    <source>
        <dbReference type="SAM" id="Phobius"/>
    </source>
</evidence>
<keyword evidence="3" id="KW-0547">Nucleotide-binding</keyword>
<dbReference type="InterPro" id="IPR050401">
    <property type="entry name" value="Cyclic_nucleotide_synthase"/>
</dbReference>
<dbReference type="GO" id="GO:0004383">
    <property type="term" value="F:guanylate cyclase activity"/>
    <property type="evidence" value="ECO:0000318"/>
    <property type="project" value="GO_Central"/>
</dbReference>